<dbReference type="PROSITE" id="PS50067">
    <property type="entry name" value="KINESIN_MOTOR_2"/>
    <property type="match status" value="1"/>
</dbReference>
<dbReference type="SMART" id="SM00129">
    <property type="entry name" value="KISc"/>
    <property type="match status" value="1"/>
</dbReference>
<dbReference type="Pfam" id="PF25764">
    <property type="entry name" value="KIF21A_4th"/>
    <property type="match status" value="1"/>
</dbReference>
<evidence type="ECO:0000256" key="9">
    <source>
        <dbReference type="SAM" id="MobiDB-lite"/>
    </source>
</evidence>
<feature type="coiled-coil region" evidence="8">
    <location>
        <begin position="482"/>
        <end position="683"/>
    </location>
</feature>
<sequence>MGDSSRIIPVKVAVRCRPLIQKEENEGCQGCLQFVPAEPQLIVGKDKAFTFDYVFNPSTSQQTVYSVAVSPLVKGLFKGYNATVLAYGQTGSGKTFSMGGGYGVCMETNEDAVGIIPRVIRDLFEGISKMQDKFEFIIKVSYLELYKEDLLDLFVPVQKREKDQVVIRDDVSGGIKLTGMSEIEVHTYEETMRALEEGSQGRTIGATAMNNQSSRSHAIFTIHLDRKSKLDRHKHQQGAAGTWECDQRTGRGVIGQEGPHPIQRQQVDQAPPSTKFLRVIIKGNLSWDMHIDSLSKKINKTIGVINKIKVQELQSNGVAANKRISIGGVEMETEQYRTIIEKNRKLEDENRHLVNELQIVITQNTEMMDKVVRTEVARDKMKEQLDDLKEQALKEMECLKECQLKEDTSMQTSALSPEVIDQQLSIMIKFKDKLCQIETGDVDERNNMNDDEDNTKLDDLASPGEADGQQADELKSRHVLRQAQLNRELQNLNNMLHRKQELATQMQSNEKQMQEMKEQYEQQMKEMETEVEKLQKEKEEAVVMMHSLKSNAANSKLAEQRRKRVQELESQIQELKRKMSEQMRMLKMKEQNEKQVEKLNQEIISMKQQRVKLMNQLKDDAEQFRKMKAEMTKEVLQLKSQDRKRQAEMAKLERQHVNQQVVLKRKAEEAAAANNRLKEVLMRQKMVMDDRNKKQEAADLSGAGARIKKLIGDEMDLMVSVEEARIHLNQQMSSRKEMNEQATCIRNKLNIHENQVSECMSDEEKSSLALQLKELEQQIELCTVQIADLQQKLIDADQDEKCKSRWDNIHTIVESKIAIKFLLNMAVSLKVEGNKKNGEMEDLKAMCKELTQMNEKMQEGTFRFKLKYEQDMCDLRKENESKVLYLLSQMKNNKNFGSRSEVKESERIEELKKRIEFQEKEIEKFRAMEEELNNKTEVINNLRREMTKKQYNLTMMRGEGTLLPTNIEADIKTEFFNPPTLTDRIRKRPTKRRSNSSEEEDNEVTSDEFEDEDDVTKDPSYRSGLTPAPARQRSRQASKAPQAVDSSSSSSSLFNRTFITSDNGVAPTALPPKKKVGERRKKTGSSKNENNKPLDSTGGSNPPIDLSEVGVNSFGKKRKLQPLKSATYFTDQI</sequence>
<reference evidence="13" key="1">
    <citation type="submission" date="2012-12" db="EMBL/GenBank/DDBJ databases">
        <authorList>
            <person name="Hellsten U."/>
            <person name="Grimwood J."/>
            <person name="Chapman J.A."/>
            <person name="Shapiro H."/>
            <person name="Aerts A."/>
            <person name="Otillar R.P."/>
            <person name="Terry A.Y."/>
            <person name="Boore J.L."/>
            <person name="Simakov O."/>
            <person name="Marletaz F."/>
            <person name="Cho S.-J."/>
            <person name="Edsinger-Gonzales E."/>
            <person name="Havlak P."/>
            <person name="Kuo D.-H."/>
            <person name="Larsson T."/>
            <person name="Lv J."/>
            <person name="Arendt D."/>
            <person name="Savage R."/>
            <person name="Osoegawa K."/>
            <person name="de Jong P."/>
            <person name="Lindberg D.R."/>
            <person name="Seaver E.C."/>
            <person name="Weisblat D.A."/>
            <person name="Putnam N.H."/>
            <person name="Grigoriev I.V."/>
            <person name="Rokhsar D.S."/>
        </authorList>
    </citation>
    <scope>NUCLEOTIDE SEQUENCE</scope>
</reference>
<evidence type="ECO:0000256" key="8">
    <source>
        <dbReference type="SAM" id="Coils"/>
    </source>
</evidence>
<evidence type="ECO:0000256" key="4">
    <source>
        <dbReference type="ARBA" id="ARBA00022840"/>
    </source>
</evidence>
<dbReference type="eggNOG" id="KOG0244">
    <property type="taxonomic scope" value="Eukaryota"/>
</dbReference>
<dbReference type="OMA" id="GDMGHTT"/>
<dbReference type="RefSeq" id="XP_009018778.1">
    <property type="nucleotide sequence ID" value="XM_009020530.1"/>
</dbReference>
<feature type="compositionally biased region" description="Polar residues" evidence="9">
    <location>
        <begin position="1053"/>
        <end position="1063"/>
    </location>
</feature>
<dbReference type="OrthoDB" id="3176171at2759"/>
<reference evidence="11 13" key="2">
    <citation type="journal article" date="2013" name="Nature">
        <title>Insights into bilaterian evolution from three spiralian genomes.</title>
        <authorList>
            <person name="Simakov O."/>
            <person name="Marletaz F."/>
            <person name="Cho S.J."/>
            <person name="Edsinger-Gonzales E."/>
            <person name="Havlak P."/>
            <person name="Hellsten U."/>
            <person name="Kuo D.H."/>
            <person name="Larsson T."/>
            <person name="Lv J."/>
            <person name="Arendt D."/>
            <person name="Savage R."/>
            <person name="Osoegawa K."/>
            <person name="de Jong P."/>
            <person name="Grimwood J."/>
            <person name="Chapman J.A."/>
            <person name="Shapiro H."/>
            <person name="Aerts A."/>
            <person name="Otillar R.P."/>
            <person name="Terry A.Y."/>
            <person name="Boore J.L."/>
            <person name="Grigoriev I.V."/>
            <person name="Lindberg D.R."/>
            <person name="Seaver E.C."/>
            <person name="Weisblat D.A."/>
            <person name="Putnam N.H."/>
            <person name="Rokhsar D.S."/>
        </authorList>
    </citation>
    <scope>NUCLEOTIDE SEQUENCE</scope>
</reference>
<dbReference type="EnsemblMetazoa" id="HelroT192110">
    <property type="protein sequence ID" value="HelroP192110"/>
    <property type="gene ID" value="HelroG192110"/>
</dbReference>
<feature type="region of interest" description="Disordered" evidence="9">
    <location>
        <begin position="441"/>
        <end position="472"/>
    </location>
</feature>
<dbReference type="EMBL" id="AMQM01004767">
    <property type="status" value="NOT_ANNOTATED_CDS"/>
    <property type="molecule type" value="Genomic_DNA"/>
</dbReference>
<dbReference type="PRINTS" id="PR00380">
    <property type="entry name" value="KINESINHEAVY"/>
</dbReference>
<comment type="similarity">
    <text evidence="7">Belongs to the TRAFAC class myosin-kinesin ATPase superfamily. Kinesin family.</text>
</comment>
<dbReference type="FunFam" id="3.40.850.10:FF:000217">
    <property type="entry name" value="Kinesin eg-5, putative"/>
    <property type="match status" value="1"/>
</dbReference>
<dbReference type="GO" id="GO:0051231">
    <property type="term" value="P:spindle elongation"/>
    <property type="evidence" value="ECO:0000318"/>
    <property type="project" value="GO_Central"/>
</dbReference>
<comment type="subcellular location">
    <subcellularLocation>
        <location evidence="1">Cytoplasm</location>
        <location evidence="1">Cytoskeleton</location>
    </subcellularLocation>
</comment>
<evidence type="ECO:0000256" key="6">
    <source>
        <dbReference type="ARBA" id="ARBA00023212"/>
    </source>
</evidence>
<evidence type="ECO:0000256" key="1">
    <source>
        <dbReference type="ARBA" id="ARBA00004245"/>
    </source>
</evidence>
<feature type="compositionally biased region" description="Polar residues" evidence="9">
    <location>
        <begin position="1085"/>
        <end position="1100"/>
    </location>
</feature>
<evidence type="ECO:0000313" key="13">
    <source>
        <dbReference type="Proteomes" id="UP000015101"/>
    </source>
</evidence>
<evidence type="ECO:0000256" key="3">
    <source>
        <dbReference type="ARBA" id="ARBA00022741"/>
    </source>
</evidence>
<dbReference type="GO" id="GO:0007018">
    <property type="term" value="P:microtubule-based movement"/>
    <property type="evidence" value="ECO:0007669"/>
    <property type="project" value="InterPro"/>
</dbReference>
<protein>
    <recommendedName>
        <fullName evidence="10">Kinesin motor domain-containing protein</fullName>
    </recommendedName>
</protein>
<feature type="compositionally biased region" description="Basic and acidic residues" evidence="9">
    <location>
        <begin position="442"/>
        <end position="459"/>
    </location>
</feature>
<feature type="compositionally biased region" description="Basic residues" evidence="9">
    <location>
        <begin position="985"/>
        <end position="994"/>
    </location>
</feature>
<dbReference type="GO" id="GO:0008017">
    <property type="term" value="F:microtubule binding"/>
    <property type="evidence" value="ECO:0007669"/>
    <property type="project" value="InterPro"/>
</dbReference>
<dbReference type="GO" id="GO:0003777">
    <property type="term" value="F:microtubule motor activity"/>
    <property type="evidence" value="ECO:0000318"/>
    <property type="project" value="GO_Central"/>
</dbReference>
<feature type="coiled-coil region" evidence="8">
    <location>
        <begin position="329"/>
        <end position="402"/>
    </location>
</feature>
<reference evidence="12" key="3">
    <citation type="submission" date="2015-06" db="UniProtKB">
        <authorList>
            <consortium name="EnsemblMetazoa"/>
        </authorList>
    </citation>
    <scope>IDENTIFICATION</scope>
</reference>
<proteinExistence type="inferred from homology"/>
<evidence type="ECO:0000313" key="12">
    <source>
        <dbReference type="EnsemblMetazoa" id="HelroP192110"/>
    </source>
</evidence>
<dbReference type="Pfam" id="PF00225">
    <property type="entry name" value="Kinesin"/>
    <property type="match status" value="1"/>
</dbReference>
<evidence type="ECO:0000259" key="10">
    <source>
        <dbReference type="PROSITE" id="PS50067"/>
    </source>
</evidence>
<feature type="binding site" evidence="7">
    <location>
        <begin position="88"/>
        <end position="95"/>
    </location>
    <ligand>
        <name>ATP</name>
        <dbReference type="ChEBI" id="CHEBI:30616"/>
    </ligand>
</feature>
<evidence type="ECO:0000313" key="11">
    <source>
        <dbReference type="EMBL" id="ESO03085.1"/>
    </source>
</evidence>
<dbReference type="AlphaFoldDB" id="T1FTL0"/>
<keyword evidence="6" id="KW-0206">Cytoskeleton</keyword>
<dbReference type="InterPro" id="IPR027640">
    <property type="entry name" value="Kinesin-like_fam"/>
</dbReference>
<keyword evidence="2" id="KW-0963">Cytoplasm</keyword>
<evidence type="ECO:0000256" key="5">
    <source>
        <dbReference type="ARBA" id="ARBA00023054"/>
    </source>
</evidence>
<dbReference type="KEGG" id="hro:HELRODRAFT_192110"/>
<dbReference type="SUPFAM" id="SSF52540">
    <property type="entry name" value="P-loop containing nucleoside triphosphate hydrolases"/>
    <property type="match status" value="1"/>
</dbReference>
<dbReference type="GO" id="GO:0005875">
    <property type="term" value="C:microtubule associated complex"/>
    <property type="evidence" value="ECO:0000318"/>
    <property type="project" value="GO_Central"/>
</dbReference>
<dbReference type="InterPro" id="IPR001752">
    <property type="entry name" value="Kinesin_motor_dom"/>
</dbReference>
<dbReference type="HOGENOM" id="CLU_001485_4_1_1"/>
<keyword evidence="4 7" id="KW-0067">ATP-binding</keyword>
<accession>T1FTL0</accession>
<feature type="coiled-coil region" evidence="8">
    <location>
        <begin position="735"/>
        <end position="792"/>
    </location>
</feature>
<dbReference type="InterPro" id="IPR036961">
    <property type="entry name" value="Kinesin_motor_dom_sf"/>
</dbReference>
<keyword evidence="5 8" id="KW-0175">Coiled coil</keyword>
<gene>
    <name evidence="12" type="primary">20212157</name>
    <name evidence="11" type="ORF">HELRODRAFT_192110</name>
</gene>
<dbReference type="GeneID" id="20212157"/>
<dbReference type="InParanoid" id="T1FTL0"/>
<keyword evidence="7" id="KW-0505">Motor protein</keyword>
<dbReference type="FunCoup" id="T1FTL0">
    <property type="interactions" value="182"/>
</dbReference>
<dbReference type="CTD" id="20212157"/>
<feature type="compositionally biased region" description="Acidic residues" evidence="9">
    <location>
        <begin position="997"/>
        <end position="1015"/>
    </location>
</feature>
<feature type="coiled-coil region" evidence="8">
    <location>
        <begin position="901"/>
        <end position="945"/>
    </location>
</feature>
<feature type="compositionally biased region" description="Basic residues" evidence="9">
    <location>
        <begin position="1072"/>
        <end position="1084"/>
    </location>
</feature>
<feature type="region of interest" description="Disordered" evidence="9">
    <location>
        <begin position="980"/>
        <end position="1133"/>
    </location>
</feature>
<dbReference type="GO" id="GO:0007052">
    <property type="term" value="P:mitotic spindle organization"/>
    <property type="evidence" value="ECO:0000318"/>
    <property type="project" value="GO_Central"/>
</dbReference>
<name>T1FTL0_HELRO</name>
<dbReference type="Proteomes" id="UP000015101">
    <property type="component" value="Unassembled WGS sequence"/>
</dbReference>
<keyword evidence="3 7" id="KW-0547">Nucleotide-binding</keyword>
<dbReference type="InterPro" id="IPR027417">
    <property type="entry name" value="P-loop_NTPase"/>
</dbReference>
<dbReference type="GO" id="GO:0005524">
    <property type="term" value="F:ATP binding"/>
    <property type="evidence" value="ECO:0007669"/>
    <property type="project" value="UniProtKB-UniRule"/>
</dbReference>
<dbReference type="Gene3D" id="3.40.850.10">
    <property type="entry name" value="Kinesin motor domain"/>
    <property type="match status" value="1"/>
</dbReference>
<keyword evidence="13" id="KW-1185">Reference proteome</keyword>
<dbReference type="PANTHER" id="PTHR47969:SF15">
    <property type="entry name" value="CHROMOSOME-ASSOCIATED KINESIN KIF4A-RELATED"/>
    <property type="match status" value="1"/>
</dbReference>
<evidence type="ECO:0000256" key="2">
    <source>
        <dbReference type="ARBA" id="ARBA00022490"/>
    </source>
</evidence>
<dbReference type="PANTHER" id="PTHR47969">
    <property type="entry name" value="CHROMOSOME-ASSOCIATED KINESIN KIF4A-RELATED"/>
    <property type="match status" value="1"/>
</dbReference>
<dbReference type="EMBL" id="KB096676">
    <property type="protein sequence ID" value="ESO03085.1"/>
    <property type="molecule type" value="Genomic_DNA"/>
</dbReference>
<organism evidence="12 13">
    <name type="scientific">Helobdella robusta</name>
    <name type="common">Californian leech</name>
    <dbReference type="NCBI Taxonomy" id="6412"/>
    <lineage>
        <taxon>Eukaryota</taxon>
        <taxon>Metazoa</taxon>
        <taxon>Spiralia</taxon>
        <taxon>Lophotrochozoa</taxon>
        <taxon>Annelida</taxon>
        <taxon>Clitellata</taxon>
        <taxon>Hirudinea</taxon>
        <taxon>Rhynchobdellida</taxon>
        <taxon>Glossiphoniidae</taxon>
        <taxon>Helobdella</taxon>
    </lineage>
</organism>
<feature type="domain" description="Kinesin motor" evidence="10">
    <location>
        <begin position="9"/>
        <end position="235"/>
    </location>
</feature>
<dbReference type="STRING" id="6412.T1FTL0"/>
<evidence type="ECO:0000256" key="7">
    <source>
        <dbReference type="PROSITE-ProRule" id="PRU00283"/>
    </source>
</evidence>